<feature type="compositionally biased region" description="Basic and acidic residues" evidence="1">
    <location>
        <begin position="204"/>
        <end position="214"/>
    </location>
</feature>
<protein>
    <recommendedName>
        <fullName evidence="4">GNAT family N-acetyltransferase</fullName>
    </recommendedName>
</protein>
<keyword evidence="3" id="KW-1185">Reference proteome</keyword>
<dbReference type="Proteomes" id="UP001330812">
    <property type="component" value="Chromosome"/>
</dbReference>
<feature type="compositionally biased region" description="Basic and acidic residues" evidence="1">
    <location>
        <begin position="9"/>
        <end position="29"/>
    </location>
</feature>
<evidence type="ECO:0000313" key="3">
    <source>
        <dbReference type="Proteomes" id="UP001330812"/>
    </source>
</evidence>
<accession>A0ABZ1ICG9</accession>
<feature type="region of interest" description="Disordered" evidence="1">
    <location>
        <begin position="1"/>
        <end position="39"/>
    </location>
</feature>
<sequence>MRGTSANRAEGRHYPHRANIEHMFDESPKRRSGARSEFGPEDVAVRPALWHELRPAGNLVIHAPTSCPRQHTVAEHGSFSWITALQLHSLHYQRCETDGQRVHQWAVIDPAYEQKSPDEADGQGLQLVARPPVAGSPGRIELHLSSQPIGVATMTVCPLDRTGVLEHVHVEPEYRRRGTVERITDRAERRPPEPSPGGSGPVSDRSRPHRTEQV</sequence>
<dbReference type="SUPFAM" id="SSF55729">
    <property type="entry name" value="Acyl-CoA N-acyltransferases (Nat)"/>
    <property type="match status" value="1"/>
</dbReference>
<organism evidence="2 3">
    <name type="scientific">Amycolatopsis rhabdoformis</name>
    <dbReference type="NCBI Taxonomy" id="1448059"/>
    <lineage>
        <taxon>Bacteria</taxon>
        <taxon>Bacillati</taxon>
        <taxon>Actinomycetota</taxon>
        <taxon>Actinomycetes</taxon>
        <taxon>Pseudonocardiales</taxon>
        <taxon>Pseudonocardiaceae</taxon>
        <taxon>Amycolatopsis</taxon>
    </lineage>
</organism>
<evidence type="ECO:0000256" key="1">
    <source>
        <dbReference type="SAM" id="MobiDB-lite"/>
    </source>
</evidence>
<gene>
    <name evidence="2" type="ORF">VSH64_03250</name>
</gene>
<name>A0ABZ1ICG9_9PSEU</name>
<evidence type="ECO:0008006" key="4">
    <source>
        <dbReference type="Google" id="ProtNLM"/>
    </source>
</evidence>
<evidence type="ECO:0000313" key="2">
    <source>
        <dbReference type="EMBL" id="WSE31135.1"/>
    </source>
</evidence>
<reference evidence="2 3" key="1">
    <citation type="journal article" date="2015" name="Int. J. Syst. Evol. Microbiol.">
        <title>Amycolatopsis rhabdoformis sp. nov., an actinomycete isolated from a tropical forest soil.</title>
        <authorList>
            <person name="Souza W.R."/>
            <person name="Silva R.E."/>
            <person name="Goodfellow M."/>
            <person name="Busarakam K."/>
            <person name="Figueiro F.S."/>
            <person name="Ferreira D."/>
            <person name="Rodrigues-Filho E."/>
            <person name="Moraes L.A.B."/>
            <person name="Zucchi T.D."/>
        </authorList>
    </citation>
    <scope>NUCLEOTIDE SEQUENCE [LARGE SCALE GENOMIC DNA]</scope>
    <source>
        <strain evidence="2 3">NCIMB 14900</strain>
    </source>
</reference>
<dbReference type="CDD" id="cd04301">
    <property type="entry name" value="NAT_SF"/>
    <property type="match status" value="1"/>
</dbReference>
<dbReference type="RefSeq" id="WP_326833944.1">
    <property type="nucleotide sequence ID" value="NZ_CP142149.1"/>
</dbReference>
<proteinExistence type="predicted"/>
<feature type="region of interest" description="Disordered" evidence="1">
    <location>
        <begin position="175"/>
        <end position="214"/>
    </location>
</feature>
<dbReference type="EMBL" id="CP142149">
    <property type="protein sequence ID" value="WSE31135.1"/>
    <property type="molecule type" value="Genomic_DNA"/>
</dbReference>
<dbReference type="InterPro" id="IPR016181">
    <property type="entry name" value="Acyl_CoA_acyltransferase"/>
</dbReference>
<feature type="compositionally biased region" description="Basic and acidic residues" evidence="1">
    <location>
        <begin position="175"/>
        <end position="192"/>
    </location>
</feature>